<feature type="binding site" evidence="13">
    <location>
        <position position="141"/>
    </location>
    <ligand>
        <name>Mg(2+)</name>
        <dbReference type="ChEBI" id="CHEBI:18420"/>
        <label>1</label>
    </ligand>
</feature>
<dbReference type="GO" id="GO:0000287">
    <property type="term" value="F:magnesium ion binding"/>
    <property type="evidence" value="ECO:0007669"/>
    <property type="project" value="UniProtKB-UniRule"/>
</dbReference>
<dbReference type="Gene3D" id="3.30.420.10">
    <property type="entry name" value="Ribonuclease H-like superfamily/Ribonuclease H"/>
    <property type="match status" value="1"/>
</dbReference>
<dbReference type="eggNOG" id="COG0817">
    <property type="taxonomic scope" value="Bacteria"/>
</dbReference>
<gene>
    <name evidence="13 15" type="primary">ruvC</name>
    <name evidence="15" type="ORF">N508_000663</name>
</gene>
<dbReference type="EC" id="3.1.21.10" evidence="13 14"/>
<comment type="similarity">
    <text evidence="1 13">Belongs to the RuvC family.</text>
</comment>
<keyword evidence="2 13" id="KW-0963">Cytoplasm</keyword>
<keyword evidence="4 13" id="KW-0479">Metal-binding</keyword>
<dbReference type="KEGG" id="msch:N508_000663"/>
<reference evidence="15" key="1">
    <citation type="journal article" date="2014" name="Genome Announc.">
        <title>Draft genome sequences of the altered schaedler flora, a defined bacterial community from gnotobiotic mice.</title>
        <authorList>
            <person name="Wannemuehler M.J."/>
            <person name="Overstreet A.M."/>
            <person name="Ward D.V."/>
            <person name="Phillips G.J."/>
        </authorList>
    </citation>
    <scope>NUCLEOTIDE SEQUENCE</scope>
    <source>
        <strain evidence="15">ASF457</strain>
    </source>
</reference>
<evidence type="ECO:0000256" key="3">
    <source>
        <dbReference type="ARBA" id="ARBA00022722"/>
    </source>
</evidence>
<dbReference type="AlphaFoldDB" id="V2RQ59"/>
<evidence type="ECO:0000256" key="12">
    <source>
        <dbReference type="ARBA" id="ARBA00029354"/>
    </source>
</evidence>
<dbReference type="Pfam" id="PF02075">
    <property type="entry name" value="RuvC"/>
    <property type="match status" value="1"/>
</dbReference>
<dbReference type="GO" id="GO:0048476">
    <property type="term" value="C:Holliday junction resolvase complex"/>
    <property type="evidence" value="ECO:0007669"/>
    <property type="project" value="UniProtKB-UniRule"/>
</dbReference>
<evidence type="ECO:0000256" key="11">
    <source>
        <dbReference type="ARBA" id="ARBA00023204"/>
    </source>
</evidence>
<organism evidence="15 16">
    <name type="scientific">Mucispirillum schaedleri ASF457</name>
    <dbReference type="NCBI Taxonomy" id="1379858"/>
    <lineage>
        <taxon>Bacteria</taxon>
        <taxon>Pseudomonadati</taxon>
        <taxon>Deferribacterota</taxon>
        <taxon>Deferribacteres</taxon>
        <taxon>Deferribacterales</taxon>
        <taxon>Mucispirillaceae</taxon>
        <taxon>Mucispirillum</taxon>
    </lineage>
</organism>
<dbReference type="PANTHER" id="PTHR30194:SF3">
    <property type="entry name" value="CROSSOVER JUNCTION ENDODEOXYRIBONUCLEASE RUVC"/>
    <property type="match status" value="1"/>
</dbReference>
<dbReference type="EMBL" id="CP097562">
    <property type="protein sequence ID" value="USF23598.1"/>
    <property type="molecule type" value="Genomic_DNA"/>
</dbReference>
<feature type="binding site" evidence="13">
    <location>
        <position position="7"/>
    </location>
    <ligand>
        <name>Mg(2+)</name>
        <dbReference type="ChEBI" id="CHEBI:18420"/>
        <label>1</label>
    </ligand>
</feature>
<dbReference type="GO" id="GO:0006310">
    <property type="term" value="P:DNA recombination"/>
    <property type="evidence" value="ECO:0007669"/>
    <property type="project" value="UniProtKB-UniRule"/>
</dbReference>
<comment type="function">
    <text evidence="13">The RuvA-RuvB-RuvC complex processes Holliday junction (HJ) DNA during genetic recombination and DNA repair. Endonuclease that resolves HJ intermediates. Cleaves cruciform DNA by making single-stranded nicks across the HJ at symmetrical positions within the homologous arms, yielding a 5'-phosphate and a 3'-hydroxyl group; requires a central core of homology in the junction. The consensus cleavage sequence is 5'-(A/T)TT(C/G)-3'. Cleavage occurs on the 3'-side of the TT dinucleotide at the point of strand exchange. HJ branch migration catalyzed by RuvA-RuvB allows RuvC to scan DNA until it finds its consensus sequence, where it cleaves and resolves the cruciform DNA.</text>
</comment>
<dbReference type="PROSITE" id="PS01321">
    <property type="entry name" value="RUVC"/>
    <property type="match status" value="1"/>
</dbReference>
<evidence type="ECO:0000313" key="15">
    <source>
        <dbReference type="EMBL" id="USF23598.1"/>
    </source>
</evidence>
<comment type="catalytic activity">
    <reaction evidence="12 13">
        <text>Endonucleolytic cleavage at a junction such as a reciprocal single-stranded crossover between two homologous DNA duplexes (Holliday junction).</text>
        <dbReference type="EC" id="3.1.21.10"/>
    </reaction>
</comment>
<sequence>MIFMGIDPGLNKTGVGIVYADIGKVEYIAHRLIKTKASDPLPFRLGALISGVVELILEYKPDMGAVEDIFHSVNAKSALLLGQARGALIAAMIAHDIPVKEFTALQIKKAVTGYGKAEKEQVKKLVELQLNIVVKGGMPLDVTDALACALCLAYNETRSIVI</sequence>
<keyword evidence="3 13" id="KW-0540">Nuclease</keyword>
<keyword evidence="16" id="KW-1185">Reference proteome</keyword>
<dbReference type="InterPro" id="IPR020563">
    <property type="entry name" value="X-over_junc_endoDNase_Mg_BS"/>
</dbReference>
<evidence type="ECO:0000256" key="8">
    <source>
        <dbReference type="ARBA" id="ARBA00022842"/>
    </source>
</evidence>
<dbReference type="Proteomes" id="UP000017429">
    <property type="component" value="Chromosome"/>
</dbReference>
<dbReference type="InterPro" id="IPR002176">
    <property type="entry name" value="X-over_junc_endoDNase_RuvC"/>
</dbReference>
<evidence type="ECO:0000256" key="6">
    <source>
        <dbReference type="ARBA" id="ARBA00022763"/>
    </source>
</evidence>
<dbReference type="GO" id="GO:0008821">
    <property type="term" value="F:crossover junction DNA endonuclease activity"/>
    <property type="evidence" value="ECO:0007669"/>
    <property type="project" value="UniProtKB-UniRule"/>
</dbReference>
<keyword evidence="6 13" id="KW-0227">DNA damage</keyword>
<dbReference type="GO" id="GO:0006281">
    <property type="term" value="P:DNA repair"/>
    <property type="evidence" value="ECO:0007669"/>
    <property type="project" value="UniProtKB-UniRule"/>
</dbReference>
<dbReference type="NCBIfam" id="TIGR00228">
    <property type="entry name" value="ruvC"/>
    <property type="match status" value="1"/>
</dbReference>
<keyword evidence="9 13" id="KW-0238">DNA-binding</keyword>
<evidence type="ECO:0000256" key="9">
    <source>
        <dbReference type="ARBA" id="ARBA00023125"/>
    </source>
</evidence>
<dbReference type="CDD" id="cd16962">
    <property type="entry name" value="RuvC"/>
    <property type="match status" value="1"/>
</dbReference>
<dbReference type="InterPro" id="IPR012337">
    <property type="entry name" value="RNaseH-like_sf"/>
</dbReference>
<evidence type="ECO:0000256" key="5">
    <source>
        <dbReference type="ARBA" id="ARBA00022759"/>
    </source>
</evidence>
<dbReference type="GO" id="GO:0003677">
    <property type="term" value="F:DNA binding"/>
    <property type="evidence" value="ECO:0007669"/>
    <property type="project" value="UniProtKB-KW"/>
</dbReference>
<evidence type="ECO:0000256" key="10">
    <source>
        <dbReference type="ARBA" id="ARBA00023172"/>
    </source>
</evidence>
<keyword evidence="10 13" id="KW-0233">DNA recombination</keyword>
<comment type="subunit">
    <text evidence="13">Homodimer which binds Holliday junction (HJ) DNA. The HJ becomes 2-fold symmetrical on binding to RuvC with unstacked arms; it has a different conformation from HJ DNA in complex with RuvA. In the full resolvosome a probable DNA-RuvA(4)-RuvB(12)-RuvC(2) complex forms which resolves the HJ.</text>
</comment>
<evidence type="ECO:0000256" key="1">
    <source>
        <dbReference type="ARBA" id="ARBA00009518"/>
    </source>
</evidence>
<protein>
    <recommendedName>
        <fullName evidence="13 14">Crossover junction endodeoxyribonuclease RuvC</fullName>
        <ecNumber evidence="13 14">3.1.21.10</ecNumber>
    </recommendedName>
    <alternativeName>
        <fullName evidence="13">Holliday junction nuclease RuvC</fullName>
    </alternativeName>
    <alternativeName>
        <fullName evidence="13">Holliday junction resolvase RuvC</fullName>
    </alternativeName>
</protein>
<dbReference type="SUPFAM" id="SSF53098">
    <property type="entry name" value="Ribonuclease H-like"/>
    <property type="match status" value="1"/>
</dbReference>
<feature type="active site" evidence="13">
    <location>
        <position position="141"/>
    </location>
</feature>
<keyword evidence="8 13" id="KW-0460">Magnesium</keyword>
<feature type="binding site" evidence="13">
    <location>
        <position position="67"/>
    </location>
    <ligand>
        <name>Mg(2+)</name>
        <dbReference type="ChEBI" id="CHEBI:18420"/>
        <label>2</label>
    </ligand>
</feature>
<comment type="cofactor">
    <cofactor evidence="13">
        <name>Mg(2+)</name>
        <dbReference type="ChEBI" id="CHEBI:18420"/>
    </cofactor>
    <text evidence="13">Binds 2 Mg(2+) ion per subunit.</text>
</comment>
<dbReference type="HAMAP" id="MF_00034">
    <property type="entry name" value="RuvC"/>
    <property type="match status" value="1"/>
</dbReference>
<dbReference type="PRINTS" id="PR00696">
    <property type="entry name" value="RSOLVASERUVC"/>
</dbReference>
<evidence type="ECO:0000313" key="16">
    <source>
        <dbReference type="Proteomes" id="UP000017429"/>
    </source>
</evidence>
<dbReference type="RefSeq" id="WP_023274971.1">
    <property type="nucleotide sequence ID" value="NZ_CP097562.1"/>
</dbReference>
<evidence type="ECO:0000256" key="13">
    <source>
        <dbReference type="HAMAP-Rule" id="MF_00034"/>
    </source>
</evidence>
<dbReference type="FunFam" id="3.30.420.10:FF:000002">
    <property type="entry name" value="Crossover junction endodeoxyribonuclease RuvC"/>
    <property type="match status" value="1"/>
</dbReference>
<feature type="active site" evidence="13">
    <location>
        <position position="7"/>
    </location>
</feature>
<dbReference type="InterPro" id="IPR036397">
    <property type="entry name" value="RNaseH_sf"/>
</dbReference>
<keyword evidence="11 13" id="KW-0234">DNA repair</keyword>
<accession>V2RQ59</accession>
<keyword evidence="7 13" id="KW-0378">Hydrolase</keyword>
<dbReference type="PANTHER" id="PTHR30194">
    <property type="entry name" value="CROSSOVER JUNCTION ENDODEOXYRIBONUCLEASE RUVC"/>
    <property type="match status" value="1"/>
</dbReference>
<name>V2RQ59_9BACT</name>
<keyword evidence="5 13" id="KW-0255">Endonuclease</keyword>
<reference evidence="15" key="3">
    <citation type="submission" date="2022-06" db="EMBL/GenBank/DDBJ databases">
        <title>Resources to Facilitate Use of the Altered Schaedler Flora (ASF) Mouse Model to Study Microbiome Function.</title>
        <authorList>
            <person name="Proctor A."/>
            <person name="Parvinroo S."/>
            <person name="Richie T."/>
            <person name="Jia X."/>
            <person name="Lee S.T.M."/>
            <person name="Karp P.D."/>
            <person name="Paley S."/>
            <person name="Kostic A.D."/>
            <person name="Pierre J.F."/>
            <person name="Wannemuehler M.J."/>
            <person name="Phillips G.J."/>
        </authorList>
    </citation>
    <scope>NUCLEOTIDE SEQUENCE</scope>
    <source>
        <strain evidence="15">ASF457</strain>
    </source>
</reference>
<reference evidence="15" key="2">
    <citation type="submission" date="2022-05" db="EMBL/GenBank/DDBJ databases">
        <authorList>
            <person name="Proctor A.L."/>
            <person name="Phillips G.J."/>
            <person name="Wannemuehler M.J."/>
        </authorList>
    </citation>
    <scope>NUCLEOTIDE SEQUENCE</scope>
    <source>
        <strain evidence="15">ASF457</strain>
    </source>
</reference>
<proteinExistence type="inferred from homology"/>
<evidence type="ECO:0000256" key="4">
    <source>
        <dbReference type="ARBA" id="ARBA00022723"/>
    </source>
</evidence>
<feature type="active site" evidence="13">
    <location>
        <position position="67"/>
    </location>
</feature>
<comment type="subcellular location">
    <subcellularLocation>
        <location evidence="13">Cytoplasm</location>
    </subcellularLocation>
</comment>
<evidence type="ECO:0000256" key="14">
    <source>
        <dbReference type="NCBIfam" id="TIGR00228"/>
    </source>
</evidence>
<dbReference type="GO" id="GO:0005737">
    <property type="term" value="C:cytoplasm"/>
    <property type="evidence" value="ECO:0007669"/>
    <property type="project" value="UniProtKB-SubCell"/>
</dbReference>
<evidence type="ECO:0000256" key="7">
    <source>
        <dbReference type="ARBA" id="ARBA00022801"/>
    </source>
</evidence>
<evidence type="ECO:0000256" key="2">
    <source>
        <dbReference type="ARBA" id="ARBA00022490"/>
    </source>
</evidence>